<dbReference type="InterPro" id="IPR052336">
    <property type="entry name" value="MlaD_Phospholipid_Transporter"/>
</dbReference>
<dbReference type="STRING" id="28128.HMPREF3226_00081"/>
<accession>A0A133QQE2</accession>
<evidence type="ECO:0000313" key="3">
    <source>
        <dbReference type="EMBL" id="KXA45114.1"/>
    </source>
</evidence>
<dbReference type="InterPro" id="IPR003399">
    <property type="entry name" value="Mce/MlaD"/>
</dbReference>
<sequence length="326" mass="35205">MKKFFSPEVKIALVAVAGIVVLFFGMQFLKGLNLFSSDVRYQMQFDDINGLTLTTPVFANGYKVGIVKEIQYDYENPQKAISVGVDIDKNMKIPEGTKAEIVGDLMGNIQVNLILGNGKKMIAQNGLIGGSINKGALGDVQKMIPSIEKMLPKLDSILANVNSILSDPGIKGSIHNVDKITADLTTSTKQLNALLFQMNGALPTMTVKANSLLANANGMMVNANGGITEARNAIKGANGMIANLNNKVNALDVATTMAKVHTVLDHVNTLTTTLNSNKGSMGLLMNDPTLYHNLNSTLRDVDSLMVNLKAHPKRYVHFSIFGRKDK</sequence>
<keyword evidence="1" id="KW-0472">Membrane</keyword>
<dbReference type="PATRIC" id="fig|28128.5.peg.81"/>
<evidence type="ECO:0000313" key="4">
    <source>
        <dbReference type="Proteomes" id="UP000070533"/>
    </source>
</evidence>
<feature type="domain" description="Mce/MlaD" evidence="2">
    <location>
        <begin position="39"/>
        <end position="104"/>
    </location>
</feature>
<dbReference type="EMBL" id="LRQG01000002">
    <property type="protein sequence ID" value="KXA45114.1"/>
    <property type="molecule type" value="Genomic_DNA"/>
</dbReference>
<keyword evidence="4" id="KW-1185">Reference proteome</keyword>
<keyword evidence="1" id="KW-1133">Transmembrane helix</keyword>
<dbReference type="Pfam" id="PF02470">
    <property type="entry name" value="MlaD"/>
    <property type="match status" value="1"/>
</dbReference>
<dbReference type="AlphaFoldDB" id="A0A133QQE2"/>
<name>A0A133QQE2_9BACT</name>
<dbReference type="eggNOG" id="COG1463">
    <property type="taxonomic scope" value="Bacteria"/>
</dbReference>
<dbReference type="OrthoDB" id="9769132at2"/>
<dbReference type="PANTHER" id="PTHR33371">
    <property type="entry name" value="INTERMEMBRANE PHOSPHOLIPID TRANSPORT SYSTEM BINDING PROTEIN MLAD-RELATED"/>
    <property type="match status" value="1"/>
</dbReference>
<keyword evidence="1" id="KW-0812">Transmembrane</keyword>
<gene>
    <name evidence="3" type="ORF">HMPREF3226_00081</name>
</gene>
<feature type="transmembrane region" description="Helical" evidence="1">
    <location>
        <begin position="12"/>
        <end position="29"/>
    </location>
</feature>
<evidence type="ECO:0000259" key="2">
    <source>
        <dbReference type="Pfam" id="PF02470"/>
    </source>
</evidence>
<proteinExistence type="predicted"/>
<evidence type="ECO:0000256" key="1">
    <source>
        <dbReference type="SAM" id="Phobius"/>
    </source>
</evidence>
<dbReference type="PANTHER" id="PTHR33371:SF4">
    <property type="entry name" value="INTERMEMBRANE PHOSPHOLIPID TRANSPORT SYSTEM BINDING PROTEIN MLAD"/>
    <property type="match status" value="1"/>
</dbReference>
<reference evidence="4" key="1">
    <citation type="submission" date="2016-01" db="EMBL/GenBank/DDBJ databases">
        <authorList>
            <person name="Mitreva M."/>
            <person name="Pepin K.H."/>
            <person name="Mihindukulasuriya K.A."/>
            <person name="Fulton R."/>
            <person name="Fronick C."/>
            <person name="O'Laughlin M."/>
            <person name="Miner T."/>
            <person name="Herter B."/>
            <person name="Rosa B.A."/>
            <person name="Cordes M."/>
            <person name="Tomlinson C."/>
            <person name="Wollam A."/>
            <person name="Palsikar V.B."/>
            <person name="Mardis E.R."/>
            <person name="Wilson R.K."/>
        </authorList>
    </citation>
    <scope>NUCLEOTIDE SEQUENCE [LARGE SCALE GENOMIC DNA]</scope>
    <source>
        <strain evidence="4">MJR7716</strain>
    </source>
</reference>
<organism evidence="3 4">
    <name type="scientific">Prevotella corporis</name>
    <dbReference type="NCBI Taxonomy" id="28128"/>
    <lineage>
        <taxon>Bacteria</taxon>
        <taxon>Pseudomonadati</taxon>
        <taxon>Bacteroidota</taxon>
        <taxon>Bacteroidia</taxon>
        <taxon>Bacteroidales</taxon>
        <taxon>Prevotellaceae</taxon>
        <taxon>Prevotella</taxon>
    </lineage>
</organism>
<dbReference type="RefSeq" id="WP_060939949.1">
    <property type="nucleotide sequence ID" value="NZ_JAIHUT010000004.1"/>
</dbReference>
<protein>
    <recommendedName>
        <fullName evidence="2">Mce/MlaD domain-containing protein</fullName>
    </recommendedName>
</protein>
<dbReference type="Proteomes" id="UP000070533">
    <property type="component" value="Unassembled WGS sequence"/>
</dbReference>
<comment type="caution">
    <text evidence="3">The sequence shown here is derived from an EMBL/GenBank/DDBJ whole genome shotgun (WGS) entry which is preliminary data.</text>
</comment>